<dbReference type="EMBL" id="JABSTU010000003">
    <property type="protein sequence ID" value="KAH8034810.1"/>
    <property type="molecule type" value="Genomic_DNA"/>
</dbReference>
<feature type="region of interest" description="Disordered" evidence="1">
    <location>
        <begin position="1"/>
        <end position="30"/>
    </location>
</feature>
<organism evidence="2 3">
    <name type="scientific">Rhipicephalus microplus</name>
    <name type="common">Cattle tick</name>
    <name type="synonym">Boophilus microplus</name>
    <dbReference type="NCBI Taxonomy" id="6941"/>
    <lineage>
        <taxon>Eukaryota</taxon>
        <taxon>Metazoa</taxon>
        <taxon>Ecdysozoa</taxon>
        <taxon>Arthropoda</taxon>
        <taxon>Chelicerata</taxon>
        <taxon>Arachnida</taxon>
        <taxon>Acari</taxon>
        <taxon>Parasitiformes</taxon>
        <taxon>Ixodida</taxon>
        <taxon>Ixodoidea</taxon>
        <taxon>Ixodidae</taxon>
        <taxon>Rhipicephalinae</taxon>
        <taxon>Rhipicephalus</taxon>
        <taxon>Boophilus</taxon>
    </lineage>
</organism>
<name>A0A9J6EKB9_RHIMP</name>
<keyword evidence="3" id="KW-1185">Reference proteome</keyword>
<comment type="caution">
    <text evidence="2">The sequence shown here is derived from an EMBL/GenBank/DDBJ whole genome shotgun (WGS) entry which is preliminary data.</text>
</comment>
<reference evidence="2" key="2">
    <citation type="submission" date="2021-09" db="EMBL/GenBank/DDBJ databases">
        <authorList>
            <person name="Jia N."/>
            <person name="Wang J."/>
            <person name="Shi W."/>
            <person name="Du L."/>
            <person name="Sun Y."/>
            <person name="Zhan W."/>
            <person name="Jiang J."/>
            <person name="Wang Q."/>
            <person name="Zhang B."/>
            <person name="Ji P."/>
            <person name="Sakyi L.B."/>
            <person name="Cui X."/>
            <person name="Yuan T."/>
            <person name="Jiang B."/>
            <person name="Yang W."/>
            <person name="Lam T.T.-Y."/>
            <person name="Chang Q."/>
            <person name="Ding S."/>
            <person name="Wang X."/>
            <person name="Zhu J."/>
            <person name="Ruan X."/>
            <person name="Zhao L."/>
            <person name="Wei J."/>
            <person name="Que T."/>
            <person name="Du C."/>
            <person name="Cheng J."/>
            <person name="Dai P."/>
            <person name="Han X."/>
            <person name="Huang E."/>
            <person name="Gao Y."/>
            <person name="Liu J."/>
            <person name="Shao H."/>
            <person name="Ye R."/>
            <person name="Li L."/>
            <person name="Wei W."/>
            <person name="Wang X."/>
            <person name="Wang C."/>
            <person name="Huo Q."/>
            <person name="Li W."/>
            <person name="Guo W."/>
            <person name="Chen H."/>
            <person name="Chen S."/>
            <person name="Zhou L."/>
            <person name="Zhou L."/>
            <person name="Ni X."/>
            <person name="Tian J."/>
            <person name="Zhou Y."/>
            <person name="Sheng Y."/>
            <person name="Liu T."/>
            <person name="Pan Y."/>
            <person name="Xia L."/>
            <person name="Li J."/>
            <person name="Zhao F."/>
            <person name="Cao W."/>
        </authorList>
    </citation>
    <scope>NUCLEOTIDE SEQUENCE</scope>
    <source>
        <strain evidence="2">Rmic-2018</strain>
        <tissue evidence="2">Larvae</tissue>
    </source>
</reference>
<accession>A0A9J6EKB9</accession>
<evidence type="ECO:0000313" key="3">
    <source>
        <dbReference type="Proteomes" id="UP000821866"/>
    </source>
</evidence>
<gene>
    <name evidence="2" type="ORF">HPB51_003041</name>
</gene>
<dbReference type="Proteomes" id="UP000821866">
    <property type="component" value="Chromosome 11"/>
</dbReference>
<reference evidence="2" key="1">
    <citation type="journal article" date="2020" name="Cell">
        <title>Large-Scale Comparative Analyses of Tick Genomes Elucidate Their Genetic Diversity and Vector Capacities.</title>
        <authorList>
            <consortium name="Tick Genome and Microbiome Consortium (TIGMIC)"/>
            <person name="Jia N."/>
            <person name="Wang J."/>
            <person name="Shi W."/>
            <person name="Du L."/>
            <person name="Sun Y."/>
            <person name="Zhan W."/>
            <person name="Jiang J.F."/>
            <person name="Wang Q."/>
            <person name="Zhang B."/>
            <person name="Ji P."/>
            <person name="Bell-Sakyi L."/>
            <person name="Cui X.M."/>
            <person name="Yuan T.T."/>
            <person name="Jiang B.G."/>
            <person name="Yang W.F."/>
            <person name="Lam T.T."/>
            <person name="Chang Q.C."/>
            <person name="Ding S.J."/>
            <person name="Wang X.J."/>
            <person name="Zhu J.G."/>
            <person name="Ruan X.D."/>
            <person name="Zhao L."/>
            <person name="Wei J.T."/>
            <person name="Ye R.Z."/>
            <person name="Que T.C."/>
            <person name="Du C.H."/>
            <person name="Zhou Y.H."/>
            <person name="Cheng J.X."/>
            <person name="Dai P.F."/>
            <person name="Guo W.B."/>
            <person name="Han X.H."/>
            <person name="Huang E.J."/>
            <person name="Li L.F."/>
            <person name="Wei W."/>
            <person name="Gao Y.C."/>
            <person name="Liu J.Z."/>
            <person name="Shao H.Z."/>
            <person name="Wang X."/>
            <person name="Wang C.C."/>
            <person name="Yang T.C."/>
            <person name="Huo Q.B."/>
            <person name="Li W."/>
            <person name="Chen H.Y."/>
            <person name="Chen S.E."/>
            <person name="Zhou L.G."/>
            <person name="Ni X.B."/>
            <person name="Tian J.H."/>
            <person name="Sheng Y."/>
            <person name="Liu T."/>
            <person name="Pan Y.S."/>
            <person name="Xia L.Y."/>
            <person name="Li J."/>
            <person name="Zhao F."/>
            <person name="Cao W.C."/>
        </authorList>
    </citation>
    <scope>NUCLEOTIDE SEQUENCE</scope>
    <source>
        <strain evidence="2">Rmic-2018</strain>
    </source>
</reference>
<sequence>MRTRCSVTARHPDPRVAAGQPPPPLPKTGFSREERALLPRLRISCYRTAERVHRQSGRGDPNCRHCPQPETLHHSIFNCEEYSDARRSLFDAYSKLGLSTSTFDVILFSRAHACLEKRAQAALITFLMTYALFERL</sequence>
<dbReference type="AlphaFoldDB" id="A0A9J6EKB9"/>
<protein>
    <recommendedName>
        <fullName evidence="4">Tick transposon</fullName>
    </recommendedName>
</protein>
<evidence type="ECO:0000256" key="1">
    <source>
        <dbReference type="SAM" id="MobiDB-lite"/>
    </source>
</evidence>
<proteinExistence type="predicted"/>
<dbReference type="VEuPathDB" id="VectorBase:LOC119162223"/>
<evidence type="ECO:0008006" key="4">
    <source>
        <dbReference type="Google" id="ProtNLM"/>
    </source>
</evidence>
<evidence type="ECO:0000313" key="2">
    <source>
        <dbReference type="EMBL" id="KAH8034810.1"/>
    </source>
</evidence>